<feature type="compositionally biased region" description="Basic and acidic residues" evidence="1">
    <location>
        <begin position="76"/>
        <end position="118"/>
    </location>
</feature>
<sequence length="209" mass="24615">MLETSERGNVHADIQKKSFKGNNNNGGNRERKFRDKDGSTHVNKKNQVGQDSKKRSGDFKNQNNGDAGFRKNNFRKKGDNDDYKGRSSSYRGRDNGDYKKDGDFNNRGFRKDEGRGNNKENNYSRNNSKTNENKREIDKFKEQQPDKMEIINRLQKEKKAIQKKNQDNKRKSKSASSRPTPRKKRINNIDWTKEYENDSYDDDDAYYDY</sequence>
<evidence type="ECO:0000313" key="3">
    <source>
        <dbReference type="Proteomes" id="UP000198838"/>
    </source>
</evidence>
<dbReference type="Proteomes" id="UP000198838">
    <property type="component" value="Unassembled WGS sequence"/>
</dbReference>
<accession>A0A1I0VN43</accession>
<proteinExistence type="predicted"/>
<dbReference type="RefSeq" id="WP_092870075.1">
    <property type="nucleotide sequence ID" value="NZ_FOJY01000002.1"/>
</dbReference>
<dbReference type="STRING" id="1120918.SAMN05216249_10280"/>
<dbReference type="EMBL" id="FOJY01000002">
    <property type="protein sequence ID" value="SFA77280.1"/>
    <property type="molecule type" value="Genomic_DNA"/>
</dbReference>
<feature type="compositionally biased region" description="Basic and acidic residues" evidence="1">
    <location>
        <begin position="28"/>
        <end position="39"/>
    </location>
</feature>
<feature type="compositionally biased region" description="Basic and acidic residues" evidence="1">
    <location>
        <begin position="1"/>
        <end position="16"/>
    </location>
</feature>
<name>A0A1I0VN43_9FIRM</name>
<protein>
    <submittedName>
        <fullName evidence="2">Uncharacterized protein</fullName>
    </submittedName>
</protein>
<feature type="compositionally biased region" description="Basic and acidic residues" evidence="1">
    <location>
        <begin position="131"/>
        <end position="169"/>
    </location>
</feature>
<evidence type="ECO:0000256" key="1">
    <source>
        <dbReference type="SAM" id="MobiDB-lite"/>
    </source>
</evidence>
<evidence type="ECO:0000313" key="2">
    <source>
        <dbReference type="EMBL" id="SFA77280.1"/>
    </source>
</evidence>
<feature type="region of interest" description="Disordered" evidence="1">
    <location>
        <begin position="1"/>
        <end position="190"/>
    </location>
</feature>
<reference evidence="2 3" key="1">
    <citation type="submission" date="2016-10" db="EMBL/GenBank/DDBJ databases">
        <authorList>
            <person name="de Groot N.N."/>
        </authorList>
    </citation>
    <scope>NUCLEOTIDE SEQUENCE [LARGE SCALE GENOMIC DNA]</scope>
    <source>
        <strain evidence="2 3">DSM 5522</strain>
    </source>
</reference>
<gene>
    <name evidence="2" type="ORF">SAMN05216249_10280</name>
</gene>
<dbReference type="OrthoDB" id="2068513at2"/>
<dbReference type="AlphaFoldDB" id="A0A1I0VN43"/>
<feature type="compositionally biased region" description="Low complexity" evidence="1">
    <location>
        <begin position="119"/>
        <end position="129"/>
    </location>
</feature>
<organism evidence="2 3">
    <name type="scientific">Acetitomaculum ruminis DSM 5522</name>
    <dbReference type="NCBI Taxonomy" id="1120918"/>
    <lineage>
        <taxon>Bacteria</taxon>
        <taxon>Bacillati</taxon>
        <taxon>Bacillota</taxon>
        <taxon>Clostridia</taxon>
        <taxon>Lachnospirales</taxon>
        <taxon>Lachnospiraceae</taxon>
        <taxon>Acetitomaculum</taxon>
    </lineage>
</organism>
<keyword evidence="3" id="KW-1185">Reference proteome</keyword>